<dbReference type="InterPro" id="IPR050950">
    <property type="entry name" value="HTH-type_LysR_regulators"/>
</dbReference>
<dbReference type="SUPFAM" id="SSF46785">
    <property type="entry name" value="Winged helix' DNA-binding domain"/>
    <property type="match status" value="1"/>
</dbReference>
<reference evidence="6 7" key="1">
    <citation type="submission" date="2020-08" db="EMBL/GenBank/DDBJ databases">
        <title>Genomic Encyclopedia of Type Strains, Phase IV (KMG-IV): sequencing the most valuable type-strain genomes for metagenomic binning, comparative biology and taxonomic classification.</title>
        <authorList>
            <person name="Goeker M."/>
        </authorList>
    </citation>
    <scope>NUCLEOTIDE SEQUENCE [LARGE SCALE GENOMIC DNA]</scope>
    <source>
        <strain evidence="6 7">YC6886</strain>
    </source>
</reference>
<dbReference type="InterPro" id="IPR036388">
    <property type="entry name" value="WH-like_DNA-bd_sf"/>
</dbReference>
<dbReference type="GO" id="GO:0003677">
    <property type="term" value="F:DNA binding"/>
    <property type="evidence" value="ECO:0007669"/>
    <property type="project" value="UniProtKB-KW"/>
</dbReference>
<dbReference type="EMBL" id="JACHFD010000019">
    <property type="protein sequence ID" value="MBB5353020.1"/>
    <property type="molecule type" value="Genomic_DNA"/>
</dbReference>
<evidence type="ECO:0000256" key="3">
    <source>
        <dbReference type="ARBA" id="ARBA00023125"/>
    </source>
</evidence>
<protein>
    <submittedName>
        <fullName evidence="6">DNA-binding transcriptional LysR family regulator</fullName>
    </submittedName>
</protein>
<evidence type="ECO:0000313" key="7">
    <source>
        <dbReference type="Proteomes" id="UP000557717"/>
    </source>
</evidence>
<comment type="caution">
    <text evidence="6">The sequence shown here is derived from an EMBL/GenBank/DDBJ whole genome shotgun (WGS) entry which is preliminary data.</text>
</comment>
<dbReference type="InterPro" id="IPR036390">
    <property type="entry name" value="WH_DNA-bd_sf"/>
</dbReference>
<dbReference type="AlphaFoldDB" id="A0A840VGQ8"/>
<dbReference type="Pfam" id="PF00126">
    <property type="entry name" value="HTH_1"/>
    <property type="match status" value="1"/>
</dbReference>
<dbReference type="GO" id="GO:0003700">
    <property type="term" value="F:DNA-binding transcription factor activity"/>
    <property type="evidence" value="ECO:0007669"/>
    <property type="project" value="InterPro"/>
</dbReference>
<dbReference type="PANTHER" id="PTHR30419">
    <property type="entry name" value="HTH-TYPE TRANSCRIPTIONAL REGULATOR YBHD"/>
    <property type="match status" value="1"/>
</dbReference>
<keyword evidence="7" id="KW-1185">Reference proteome</keyword>
<dbReference type="PANTHER" id="PTHR30419:SF8">
    <property type="entry name" value="NITROGEN ASSIMILATION TRANSCRIPTIONAL ACTIVATOR-RELATED"/>
    <property type="match status" value="1"/>
</dbReference>
<dbReference type="PROSITE" id="PS50931">
    <property type="entry name" value="HTH_LYSR"/>
    <property type="match status" value="1"/>
</dbReference>
<evidence type="ECO:0000313" key="6">
    <source>
        <dbReference type="EMBL" id="MBB5353020.1"/>
    </source>
</evidence>
<comment type="similarity">
    <text evidence="1">Belongs to the LysR transcriptional regulatory family.</text>
</comment>
<dbReference type="InterPro" id="IPR005119">
    <property type="entry name" value="LysR_subst-bd"/>
</dbReference>
<dbReference type="Gene3D" id="3.40.190.290">
    <property type="match status" value="1"/>
</dbReference>
<name>A0A840VGQ8_9BACT</name>
<dbReference type="FunFam" id="1.10.10.10:FF:000001">
    <property type="entry name" value="LysR family transcriptional regulator"/>
    <property type="match status" value="1"/>
</dbReference>
<organism evidence="6 7">
    <name type="scientific">Haloferula luteola</name>
    <dbReference type="NCBI Taxonomy" id="595692"/>
    <lineage>
        <taxon>Bacteria</taxon>
        <taxon>Pseudomonadati</taxon>
        <taxon>Verrucomicrobiota</taxon>
        <taxon>Verrucomicrobiia</taxon>
        <taxon>Verrucomicrobiales</taxon>
        <taxon>Verrucomicrobiaceae</taxon>
        <taxon>Haloferula</taxon>
    </lineage>
</organism>
<gene>
    <name evidence="6" type="ORF">HNR46_003273</name>
</gene>
<evidence type="ECO:0000256" key="2">
    <source>
        <dbReference type="ARBA" id="ARBA00023015"/>
    </source>
</evidence>
<dbReference type="PRINTS" id="PR00039">
    <property type="entry name" value="HTHLYSR"/>
</dbReference>
<dbReference type="SUPFAM" id="SSF53850">
    <property type="entry name" value="Periplasmic binding protein-like II"/>
    <property type="match status" value="1"/>
</dbReference>
<dbReference type="Pfam" id="PF03466">
    <property type="entry name" value="LysR_substrate"/>
    <property type="match status" value="1"/>
</dbReference>
<feature type="domain" description="HTH lysR-type" evidence="5">
    <location>
        <begin position="1"/>
        <end position="58"/>
    </location>
</feature>
<dbReference type="Gene3D" id="1.10.10.10">
    <property type="entry name" value="Winged helix-like DNA-binding domain superfamily/Winged helix DNA-binding domain"/>
    <property type="match status" value="1"/>
</dbReference>
<evidence type="ECO:0000259" key="5">
    <source>
        <dbReference type="PROSITE" id="PS50931"/>
    </source>
</evidence>
<dbReference type="InterPro" id="IPR000847">
    <property type="entry name" value="LysR_HTH_N"/>
</dbReference>
<dbReference type="RefSeq" id="WP_184020529.1">
    <property type="nucleotide sequence ID" value="NZ_JACHFD010000019.1"/>
</dbReference>
<sequence>MELRHLECLVEVVKCGGFSAAARSLGTTQPTVSKALQQLEHDCGAPLLDRLGHGVRLTDAGELVWRRATAILAERENLQAELAGLRGMERGRLRLGLPVLGSSVLFAPLVAAYRQRYPGIEIELHEQGSQRLEEQLRRGEIEMAATLAPVPPEMEWRELVDEPLLALLPKGHPLAGRSSVRFHELTASPFILFEKGFVLNAVLARACRKRGIELHEAARGRHADFVIALVSSGLGVSLLPRLEVEPRRPLALETALIDESDLRWRLGLIWRTGALLSPAAQRWLELVEERLPLSFSK</sequence>
<evidence type="ECO:0000256" key="4">
    <source>
        <dbReference type="ARBA" id="ARBA00023163"/>
    </source>
</evidence>
<accession>A0A840VGQ8</accession>
<dbReference type="GO" id="GO:0005829">
    <property type="term" value="C:cytosol"/>
    <property type="evidence" value="ECO:0007669"/>
    <property type="project" value="TreeGrafter"/>
</dbReference>
<dbReference type="CDD" id="cd08438">
    <property type="entry name" value="PBP2_CidR"/>
    <property type="match status" value="1"/>
</dbReference>
<keyword evidence="2" id="KW-0805">Transcription regulation</keyword>
<keyword evidence="3 6" id="KW-0238">DNA-binding</keyword>
<proteinExistence type="inferred from homology"/>
<keyword evidence="4" id="KW-0804">Transcription</keyword>
<dbReference type="Proteomes" id="UP000557717">
    <property type="component" value="Unassembled WGS sequence"/>
</dbReference>
<evidence type="ECO:0000256" key="1">
    <source>
        <dbReference type="ARBA" id="ARBA00009437"/>
    </source>
</evidence>